<evidence type="ECO:0000313" key="8">
    <source>
        <dbReference type="Proteomes" id="UP000005204"/>
    </source>
</evidence>
<evidence type="ECO:0000256" key="1">
    <source>
        <dbReference type="ARBA" id="ARBA00004141"/>
    </source>
</evidence>
<dbReference type="InterPro" id="IPR020846">
    <property type="entry name" value="MFS_dom"/>
</dbReference>
<accession>A0A8R2DJI6</accession>
<dbReference type="InterPro" id="IPR036259">
    <property type="entry name" value="MFS_trans_sf"/>
</dbReference>
<evidence type="ECO:0000313" key="7">
    <source>
        <dbReference type="EnsemblMetazoa" id="XP_021202098.2"/>
    </source>
</evidence>
<dbReference type="KEGG" id="bmor:101744774"/>
<dbReference type="PROSITE" id="PS50850">
    <property type="entry name" value="MFS"/>
    <property type="match status" value="1"/>
</dbReference>
<dbReference type="EnsemblMetazoa" id="XM_021346423.2">
    <property type="protein sequence ID" value="XP_021202098.2"/>
    <property type="gene ID" value="LOC101744774"/>
</dbReference>
<reference evidence="8" key="1">
    <citation type="journal article" date="2008" name="Insect Biochem. Mol. Biol.">
        <title>The genome of a lepidopteran model insect, the silkworm Bombyx mori.</title>
        <authorList>
            <consortium name="International Silkworm Genome Consortium"/>
        </authorList>
    </citation>
    <scope>NUCLEOTIDE SEQUENCE [LARGE SCALE GENOMIC DNA]</scope>
    <source>
        <strain evidence="8">p50T</strain>
    </source>
</reference>
<dbReference type="InterPro" id="IPR005828">
    <property type="entry name" value="MFS_sugar_transport-like"/>
</dbReference>
<dbReference type="PANTHER" id="PTHR24064">
    <property type="entry name" value="SOLUTE CARRIER FAMILY 22 MEMBER"/>
    <property type="match status" value="1"/>
</dbReference>
<dbReference type="AlphaFoldDB" id="A0A8R2DJI6"/>
<feature type="transmembrane region" description="Helical" evidence="5">
    <location>
        <begin position="468"/>
        <end position="487"/>
    </location>
</feature>
<comment type="subcellular location">
    <subcellularLocation>
        <location evidence="1">Membrane</location>
        <topology evidence="1">Multi-pass membrane protein</topology>
    </subcellularLocation>
</comment>
<dbReference type="GO" id="GO:0022857">
    <property type="term" value="F:transmembrane transporter activity"/>
    <property type="evidence" value="ECO:0007669"/>
    <property type="project" value="InterPro"/>
</dbReference>
<feature type="transmembrane region" description="Helical" evidence="5">
    <location>
        <begin position="349"/>
        <end position="370"/>
    </location>
</feature>
<dbReference type="SUPFAM" id="SSF103473">
    <property type="entry name" value="MFS general substrate transporter"/>
    <property type="match status" value="1"/>
</dbReference>
<dbReference type="Gene3D" id="1.20.1250.20">
    <property type="entry name" value="MFS general substrate transporter like domains"/>
    <property type="match status" value="1"/>
</dbReference>
<evidence type="ECO:0000256" key="5">
    <source>
        <dbReference type="SAM" id="Phobius"/>
    </source>
</evidence>
<feature type="transmembrane region" description="Helical" evidence="5">
    <location>
        <begin position="264"/>
        <end position="282"/>
    </location>
</feature>
<evidence type="ECO:0000256" key="3">
    <source>
        <dbReference type="ARBA" id="ARBA00022989"/>
    </source>
</evidence>
<feature type="transmembrane region" description="Helical" evidence="5">
    <location>
        <begin position="240"/>
        <end position="258"/>
    </location>
</feature>
<evidence type="ECO:0000256" key="4">
    <source>
        <dbReference type="ARBA" id="ARBA00023136"/>
    </source>
</evidence>
<keyword evidence="3 5" id="KW-1133">Transmembrane helix</keyword>
<reference evidence="7" key="2">
    <citation type="submission" date="2022-06" db="UniProtKB">
        <authorList>
            <consortium name="EnsemblMetazoa"/>
        </authorList>
    </citation>
    <scope>IDENTIFICATION</scope>
    <source>
        <strain evidence="7">p50T (Dazao)</strain>
    </source>
</reference>
<feature type="transmembrane region" description="Helical" evidence="5">
    <location>
        <begin position="436"/>
        <end position="456"/>
    </location>
</feature>
<dbReference type="GO" id="GO:0016020">
    <property type="term" value="C:membrane"/>
    <property type="evidence" value="ECO:0007669"/>
    <property type="project" value="UniProtKB-SubCell"/>
</dbReference>
<dbReference type="GeneID" id="101744774"/>
<keyword evidence="2 5" id="KW-0812">Transmembrane</keyword>
<dbReference type="RefSeq" id="XP_021202098.2">
    <property type="nucleotide sequence ID" value="XM_021346423.3"/>
</dbReference>
<evidence type="ECO:0000259" key="6">
    <source>
        <dbReference type="PROSITE" id="PS50850"/>
    </source>
</evidence>
<feature type="transmembrane region" description="Helical" evidence="5">
    <location>
        <begin position="206"/>
        <end position="228"/>
    </location>
</feature>
<keyword evidence="4 5" id="KW-0472">Membrane</keyword>
<sequence length="534" mass="59351">MVTKVRTYGTSGGSLKCREPNSEDLTAKVVGDFGKWQLNISLLMALLKLPLAWYQLNIIFMAPPQDFWCAKPDSFSNYSEEEWRSLCSPDVEEHPCLIYDPDILVTAPNMDRSLIPLVACTKFIYDQSLFRRTIISDWNLVCTKHWLIHLTQCVMMWGVVVGGILFGIVADKYGRKLPLVVGLVVQTIASYIVSVIPWYWSFLTVWFVLALASGGIGIISFVVCMEVVSGKYRTTIPILYQLPFGLGSAVMASLAYWLRDWRKLEFALATFSSLFLLYWFWIPESPRWLLATGQTEKAIEILREAAKKNGRNYDPIYLKLLVGKLKPQTSKGPGFLAFFKSKNMRAKTLLLSVSWFCTGLGFYTFAQYIGLVGGNIFLAVALSGIISAIGAMSSAFVITKTGRKTTVGIYQLLTAICFVMLLVVPKDLYVNNWPRLLFAGIGFAGMAGSIPALYLFSGELFPTIGRNVGVSGVTTFARIASMIAPAVVSLESFAANLPVILLTIVSFIQMIVLLPLPETKDTPLPNTLRQAEQF</sequence>
<dbReference type="Pfam" id="PF00083">
    <property type="entry name" value="Sugar_tr"/>
    <property type="match status" value="1"/>
</dbReference>
<organism evidence="7 8">
    <name type="scientific">Bombyx mori</name>
    <name type="common">Silk moth</name>
    <dbReference type="NCBI Taxonomy" id="7091"/>
    <lineage>
        <taxon>Eukaryota</taxon>
        <taxon>Metazoa</taxon>
        <taxon>Ecdysozoa</taxon>
        <taxon>Arthropoda</taxon>
        <taxon>Hexapoda</taxon>
        <taxon>Insecta</taxon>
        <taxon>Pterygota</taxon>
        <taxon>Neoptera</taxon>
        <taxon>Endopterygota</taxon>
        <taxon>Lepidoptera</taxon>
        <taxon>Glossata</taxon>
        <taxon>Ditrysia</taxon>
        <taxon>Bombycoidea</taxon>
        <taxon>Bombycidae</taxon>
        <taxon>Bombycinae</taxon>
        <taxon>Bombyx</taxon>
    </lineage>
</organism>
<feature type="transmembrane region" description="Helical" evidence="5">
    <location>
        <begin position="405"/>
        <end position="424"/>
    </location>
</feature>
<feature type="domain" description="Major facilitator superfamily (MFS) profile" evidence="6">
    <location>
        <begin position="97"/>
        <end position="520"/>
    </location>
</feature>
<name>A0A8R2DJI6_BOMMO</name>
<keyword evidence="8" id="KW-1185">Reference proteome</keyword>
<feature type="transmembrane region" description="Helical" evidence="5">
    <location>
        <begin position="493"/>
        <end position="516"/>
    </location>
</feature>
<feature type="transmembrane region" description="Helical" evidence="5">
    <location>
        <begin position="177"/>
        <end position="200"/>
    </location>
</feature>
<evidence type="ECO:0000256" key="2">
    <source>
        <dbReference type="ARBA" id="ARBA00022692"/>
    </source>
</evidence>
<proteinExistence type="predicted"/>
<protein>
    <recommendedName>
        <fullName evidence="6">Major facilitator superfamily (MFS) profile domain-containing protein</fullName>
    </recommendedName>
</protein>
<feature type="transmembrane region" description="Helical" evidence="5">
    <location>
        <begin position="146"/>
        <end position="170"/>
    </location>
</feature>
<feature type="transmembrane region" description="Helical" evidence="5">
    <location>
        <begin position="376"/>
        <end position="398"/>
    </location>
</feature>
<dbReference type="Proteomes" id="UP000005204">
    <property type="component" value="Unassembled WGS sequence"/>
</dbReference>